<dbReference type="Gene3D" id="2.30.310.10">
    <property type="entry name" value="ibrinogen binding protein from staphylococcus aureus domain"/>
    <property type="match status" value="1"/>
</dbReference>
<keyword evidence="8" id="KW-1185">Reference proteome</keyword>
<comment type="subunit">
    <text evidence="5">Associates with stalled 50S ribosomal subunits. Binds to RqcP.</text>
</comment>
<keyword evidence="3 5" id="KW-0694">RNA-binding</keyword>
<evidence type="ECO:0000256" key="4">
    <source>
        <dbReference type="ARBA" id="ARBA00022917"/>
    </source>
</evidence>
<evidence type="ECO:0000313" key="7">
    <source>
        <dbReference type="EMBL" id="TCP98425.1"/>
    </source>
</evidence>
<comment type="caution">
    <text evidence="7">The sequence shown here is derived from an EMBL/GenBank/DDBJ whole genome shotgun (WGS) entry which is preliminary data.</text>
</comment>
<dbReference type="AlphaFoldDB" id="A0A4R2T896"/>
<keyword evidence="1 5" id="KW-0820">tRNA-binding</keyword>
<dbReference type="Gene3D" id="1.10.8.50">
    <property type="match status" value="1"/>
</dbReference>
<name>A0A4R2T896_9FIRM</name>
<protein>
    <recommendedName>
        <fullName evidence="5">Rqc2 homolog RqcH</fullName>
        <shortName evidence="5">RqcH</shortName>
    </recommendedName>
</protein>
<dbReference type="Proteomes" id="UP000295504">
    <property type="component" value="Unassembled WGS sequence"/>
</dbReference>
<dbReference type="GO" id="GO:0072344">
    <property type="term" value="P:rescue of stalled ribosome"/>
    <property type="evidence" value="ECO:0007669"/>
    <property type="project" value="UniProtKB-UniRule"/>
</dbReference>
<comment type="similarity">
    <text evidence="5">Belongs to the NEMF family.</text>
</comment>
<evidence type="ECO:0000256" key="2">
    <source>
        <dbReference type="ARBA" id="ARBA00022730"/>
    </source>
</evidence>
<dbReference type="InterPro" id="IPR043682">
    <property type="entry name" value="RqcH_bacterial"/>
</dbReference>
<evidence type="ECO:0000256" key="3">
    <source>
        <dbReference type="ARBA" id="ARBA00022884"/>
    </source>
</evidence>
<evidence type="ECO:0000313" key="8">
    <source>
        <dbReference type="Proteomes" id="UP000295504"/>
    </source>
</evidence>
<dbReference type="GO" id="GO:0000049">
    <property type="term" value="F:tRNA binding"/>
    <property type="evidence" value="ECO:0007669"/>
    <property type="project" value="UniProtKB-UniRule"/>
</dbReference>
<evidence type="ECO:0000256" key="5">
    <source>
        <dbReference type="HAMAP-Rule" id="MF_00844"/>
    </source>
</evidence>
<keyword evidence="4 5" id="KW-0648">Protein biosynthesis</keyword>
<accession>A0A4R2T896</accession>
<keyword evidence="2 5" id="KW-0699">rRNA-binding</keyword>
<dbReference type="Pfam" id="PF05670">
    <property type="entry name" value="NFACT-R_1"/>
    <property type="match status" value="1"/>
</dbReference>
<dbReference type="Pfam" id="PF05833">
    <property type="entry name" value="NFACT_N"/>
    <property type="match status" value="1"/>
</dbReference>
<dbReference type="OrthoDB" id="9766163at2"/>
<feature type="domain" description="NFACT RNA-binding" evidence="6">
    <location>
        <begin position="467"/>
        <end position="560"/>
    </location>
</feature>
<dbReference type="SUPFAM" id="SSF46946">
    <property type="entry name" value="S13-like H2TH domain"/>
    <property type="match status" value="1"/>
</dbReference>
<dbReference type="InterPro" id="IPR010979">
    <property type="entry name" value="Ribosomal_uS13-like_H2TH"/>
</dbReference>
<dbReference type="PANTHER" id="PTHR15239">
    <property type="entry name" value="NUCLEAR EXPORT MEDIATOR FACTOR NEMF"/>
    <property type="match status" value="1"/>
</dbReference>
<dbReference type="InterPro" id="IPR051608">
    <property type="entry name" value="RQC_Subunit_NEMF"/>
</dbReference>
<dbReference type="FunFam" id="2.30.310.10:FF:000004">
    <property type="entry name" value="Fibronectin-binding protein A"/>
    <property type="match status" value="1"/>
</dbReference>
<proteinExistence type="inferred from homology"/>
<dbReference type="HAMAP" id="MF_00844_B">
    <property type="entry name" value="RqcH_B"/>
    <property type="match status" value="1"/>
</dbReference>
<dbReference type="GO" id="GO:0043023">
    <property type="term" value="F:ribosomal large subunit binding"/>
    <property type="evidence" value="ECO:0007669"/>
    <property type="project" value="UniProtKB-UniRule"/>
</dbReference>
<comment type="function">
    <text evidence="5">Key component of the ribosome quality control system (RQC), a ribosome-associated complex that mediates the extraction of incompletely synthesized nascent chains from stalled ribosomes and their subsequent degradation. RqcH recruits Ala-charged tRNA, and with RqcP directs the elongation of stalled nascent chains on 50S ribosomal subunits, leading to non-templated C-terminal alanine extensions (Ala tail). The Ala tail promotes nascent chain degradation. May add between 1 and at least 8 Ala residues. Binds to stalled 50S ribosomal subunits.</text>
</comment>
<gene>
    <name evidence="5" type="primary">rqcH</name>
    <name evidence="7" type="ORF">EDD79_10406</name>
</gene>
<evidence type="ECO:0000259" key="6">
    <source>
        <dbReference type="Pfam" id="PF05670"/>
    </source>
</evidence>
<evidence type="ECO:0000256" key="1">
    <source>
        <dbReference type="ARBA" id="ARBA00022555"/>
    </source>
</evidence>
<dbReference type="EMBL" id="SLYC01000040">
    <property type="protein sequence ID" value="TCP98425.1"/>
    <property type="molecule type" value="Genomic_DNA"/>
</dbReference>
<dbReference type="GO" id="GO:1990112">
    <property type="term" value="C:RQC complex"/>
    <property type="evidence" value="ECO:0007669"/>
    <property type="project" value="TreeGrafter"/>
</dbReference>
<sequence>MSFDGFVVSAIVEELNSLIPTGKIEKIYQPELDEINILFRSLGKNYRLLLSSHSNYSRAHLTNINKENPMTPPSFCMLLRKNLTGGRIISVSQPNFERIIQLDIEVLDELNIKKTKSLIIEMMGKHSNIILVDKETNKIIDSIRRISFDMSRFRQVFPGLPYETPPINDKLNPLHIVSKEMMLNHLKRNEQIPIYKSMYLYFTGVSPLLAREICHRAQIDMDTPIANLKEEELLSLFTSFQSIMELIKVKAFKPTIYEDLNKNKYVDYSAIEIEHFNLYEKVSFDSISMLLENFYSVNDHKERMKQKTQVLRKNVTIKLERLYNKIQNLQRDYNKALKGEKYKIIGDLITANIYKIEKGQDAVEVENFYSENLETIKIELDKRFTPSKNAQVYYKKYNKSKNALVEVDKQIKITNKEIQYLEQILVSIDQCTSLQDLDEILTELVDNGYIKKKITKGKQLVRKGSGFLTYISTDGFTILVGKNNKQNEDVTFKQSTKTDIWLHVKDMPGSHVIIKLDDKELTDNALLEAATLAAYYSKVKDSSKVAVDYTERKNVKKPSGSKPGMVIYENYSTILVDSFEKNISNIKISES</sequence>
<dbReference type="InterPro" id="IPR008532">
    <property type="entry name" value="NFACT_RNA-bd"/>
</dbReference>
<dbReference type="GO" id="GO:0019843">
    <property type="term" value="F:rRNA binding"/>
    <property type="evidence" value="ECO:0007669"/>
    <property type="project" value="UniProtKB-UniRule"/>
</dbReference>
<organism evidence="7 8">
    <name type="scientific">Serpentinicella alkaliphila</name>
    <dbReference type="NCBI Taxonomy" id="1734049"/>
    <lineage>
        <taxon>Bacteria</taxon>
        <taxon>Bacillati</taxon>
        <taxon>Bacillota</taxon>
        <taxon>Clostridia</taxon>
        <taxon>Peptostreptococcales</taxon>
        <taxon>Natronincolaceae</taxon>
        <taxon>Serpentinicella</taxon>
    </lineage>
</organism>
<reference evidence="7 8" key="1">
    <citation type="submission" date="2019-03" db="EMBL/GenBank/DDBJ databases">
        <title>Genomic Encyclopedia of Type Strains, Phase IV (KMG-IV): sequencing the most valuable type-strain genomes for metagenomic binning, comparative biology and taxonomic classification.</title>
        <authorList>
            <person name="Goeker M."/>
        </authorList>
    </citation>
    <scope>NUCLEOTIDE SEQUENCE [LARGE SCALE GENOMIC DNA]</scope>
    <source>
        <strain evidence="7 8">DSM 100013</strain>
    </source>
</reference>
<keyword evidence="5" id="KW-0175">Coiled coil</keyword>
<dbReference type="RefSeq" id="WP_132849334.1">
    <property type="nucleotide sequence ID" value="NZ_CP058648.1"/>
</dbReference>
<dbReference type="PANTHER" id="PTHR15239:SF6">
    <property type="entry name" value="RIBOSOME QUALITY CONTROL COMPLEX SUBUNIT NEMF"/>
    <property type="match status" value="1"/>
</dbReference>
<feature type="coiled-coil region" evidence="5">
    <location>
        <begin position="312"/>
        <end position="339"/>
    </location>
</feature>